<dbReference type="InterPro" id="IPR010610">
    <property type="entry name" value="EryCIII-like_C"/>
</dbReference>
<protein>
    <submittedName>
        <fullName evidence="6">Uncharacterized protein</fullName>
    </submittedName>
</protein>
<dbReference type="PANTHER" id="PTHR48050">
    <property type="entry name" value="STEROL 3-BETA-GLUCOSYLTRANSFERASE"/>
    <property type="match status" value="1"/>
</dbReference>
<name>A0A1T3NKV1_9ACTN</name>
<evidence type="ECO:0000256" key="2">
    <source>
        <dbReference type="ARBA" id="ARBA00022676"/>
    </source>
</evidence>
<dbReference type="Pfam" id="PF21036">
    <property type="entry name" value="EryCIII-like_N"/>
    <property type="match status" value="1"/>
</dbReference>
<dbReference type="InterPro" id="IPR048284">
    <property type="entry name" value="EryCIII-like_N"/>
</dbReference>
<dbReference type="GO" id="GO:0016758">
    <property type="term" value="F:hexosyltransferase activity"/>
    <property type="evidence" value="ECO:0007669"/>
    <property type="project" value="UniProtKB-ARBA"/>
</dbReference>
<dbReference type="PANTHER" id="PTHR48050:SF13">
    <property type="entry name" value="STEROL 3-BETA-GLUCOSYLTRANSFERASE UGT80A2"/>
    <property type="match status" value="1"/>
</dbReference>
<dbReference type="InterPro" id="IPR002213">
    <property type="entry name" value="UDP_glucos_trans"/>
</dbReference>
<dbReference type="EMBL" id="MWQN01000004">
    <property type="protein sequence ID" value="OPC77382.1"/>
    <property type="molecule type" value="Genomic_DNA"/>
</dbReference>
<sequence>MRVVFATLPVKAHLNTVIPLAWALQSAGHEVLLTGDWGPERDSTRYIEAAGLNAVPLGGEGDVSPVRPGEHNESDFLAMDPDERDEGRWVGFREAVRFMYRQVYAPESEVGRQGALLRNLVAFTGSWRPDLLLWDALVFPAPVAARLCGAAHARIVWGMDTIGMLRDRIRTDLDERRAASAEDVEDPCAEWLRPLLDPYGLDFTEETLLGQWSVDLCRPHPYRSHGTTVPMRRIPFGGATELVPWLREKPARPRVVLTLGTTREEIHRRTLAFPLRDFLDAAAELDADLLTTMSADRMSALGRLPDNVRPIGYVPFGLLLPTCSAIVHNGGRGTFSAAAGFRVPQVIVPQPMWDEMVTARQVTGYGAGLALDPAGLEGATVCKALVRVLDDPGFRAGAHRLYVDTMSDPAPTDCVARLEQLTTLHRA</sequence>
<dbReference type="Pfam" id="PF06722">
    <property type="entry name" value="EryCIII-like_C"/>
    <property type="match status" value="1"/>
</dbReference>
<keyword evidence="3" id="KW-0808">Transferase</keyword>
<dbReference type="InterPro" id="IPR050426">
    <property type="entry name" value="Glycosyltransferase_28"/>
</dbReference>
<dbReference type="AlphaFoldDB" id="A0A1T3NKV1"/>
<dbReference type="FunFam" id="3.40.50.2000:FF:000072">
    <property type="entry name" value="Glycosyl transferase"/>
    <property type="match status" value="1"/>
</dbReference>
<evidence type="ECO:0000256" key="3">
    <source>
        <dbReference type="ARBA" id="ARBA00022679"/>
    </source>
</evidence>
<dbReference type="Gene3D" id="3.40.50.2000">
    <property type="entry name" value="Glycogen Phosphorylase B"/>
    <property type="match status" value="2"/>
</dbReference>
<evidence type="ECO:0000313" key="6">
    <source>
        <dbReference type="EMBL" id="OPC77382.1"/>
    </source>
</evidence>
<dbReference type="STRING" id="159449.B4N89_43495"/>
<comment type="caution">
    <text evidence="6">The sequence shown here is derived from an EMBL/GenBank/DDBJ whole genome shotgun (WGS) entry which is preliminary data.</text>
</comment>
<dbReference type="OrthoDB" id="3863369at2"/>
<keyword evidence="7" id="KW-1185">Reference proteome</keyword>
<accession>A0A1T3NKV1</accession>
<proteinExistence type="inferred from homology"/>
<keyword evidence="2" id="KW-0328">Glycosyltransferase</keyword>
<organism evidence="6 7">
    <name type="scientific">Embleya scabrispora</name>
    <dbReference type="NCBI Taxonomy" id="159449"/>
    <lineage>
        <taxon>Bacteria</taxon>
        <taxon>Bacillati</taxon>
        <taxon>Actinomycetota</taxon>
        <taxon>Actinomycetes</taxon>
        <taxon>Kitasatosporales</taxon>
        <taxon>Streptomycetaceae</taxon>
        <taxon>Embleya</taxon>
    </lineage>
</organism>
<reference evidence="6 7" key="1">
    <citation type="submission" date="2017-03" db="EMBL/GenBank/DDBJ databases">
        <title>Draft genome sequence of Streptomyces scabrisporus NF3, endophyte isolated from Amphipterygium adstringens.</title>
        <authorList>
            <person name="Vazquez M."/>
            <person name="Ceapa C.D."/>
            <person name="Rodriguez Luna D."/>
            <person name="Sanchez Esquivel S."/>
        </authorList>
    </citation>
    <scope>NUCLEOTIDE SEQUENCE [LARGE SCALE GENOMIC DNA]</scope>
    <source>
        <strain evidence="6 7">NF3</strain>
    </source>
</reference>
<feature type="domain" description="Erythromycin biosynthesis protein CIII-like C-terminal" evidence="4">
    <location>
        <begin position="278"/>
        <end position="421"/>
    </location>
</feature>
<dbReference type="GO" id="GO:0008194">
    <property type="term" value="F:UDP-glycosyltransferase activity"/>
    <property type="evidence" value="ECO:0007669"/>
    <property type="project" value="InterPro"/>
</dbReference>
<dbReference type="RefSeq" id="WP_078982137.1">
    <property type="nucleotide sequence ID" value="NZ_MWQN01000004.1"/>
</dbReference>
<comment type="similarity">
    <text evidence="1">Belongs to the glycosyltransferase 28 family.</text>
</comment>
<evidence type="ECO:0000259" key="4">
    <source>
        <dbReference type="Pfam" id="PF06722"/>
    </source>
</evidence>
<evidence type="ECO:0000256" key="1">
    <source>
        <dbReference type="ARBA" id="ARBA00006962"/>
    </source>
</evidence>
<dbReference type="SUPFAM" id="SSF53756">
    <property type="entry name" value="UDP-Glycosyltransferase/glycogen phosphorylase"/>
    <property type="match status" value="1"/>
</dbReference>
<evidence type="ECO:0000259" key="5">
    <source>
        <dbReference type="Pfam" id="PF21036"/>
    </source>
</evidence>
<feature type="domain" description="Erythromycin biosynthesis protein CIII-like N-terminal" evidence="5">
    <location>
        <begin position="22"/>
        <end position="260"/>
    </location>
</feature>
<dbReference type="Proteomes" id="UP000190037">
    <property type="component" value="Unassembled WGS sequence"/>
</dbReference>
<gene>
    <name evidence="6" type="ORF">B4N89_43495</name>
</gene>
<dbReference type="CDD" id="cd03784">
    <property type="entry name" value="GT1_Gtf-like"/>
    <property type="match status" value="1"/>
</dbReference>
<dbReference type="GO" id="GO:0017000">
    <property type="term" value="P:antibiotic biosynthetic process"/>
    <property type="evidence" value="ECO:0007669"/>
    <property type="project" value="UniProtKB-ARBA"/>
</dbReference>
<evidence type="ECO:0000313" key="7">
    <source>
        <dbReference type="Proteomes" id="UP000190037"/>
    </source>
</evidence>